<sequence length="165" mass="18134">MKFPRTTPILRLIKAANLKPPKSTPQHKPTSRGIISPISRIPVLSRGPCPHSTGLQPSLYSPSCDPSLLQLKERVIKAATAAPPAIVFRELNGLVFRLNKLAEAGESKTITVTKAEIDELAESSLAMQKFMETRQAAMAIVRNQWKDKGLEEERADPSTVRAPDE</sequence>
<proteinExistence type="predicted"/>
<evidence type="ECO:0000256" key="1">
    <source>
        <dbReference type="SAM" id="MobiDB-lite"/>
    </source>
</evidence>
<evidence type="ECO:0000313" key="3">
    <source>
        <dbReference type="Proteomes" id="UP001370758"/>
    </source>
</evidence>
<feature type="region of interest" description="Disordered" evidence="1">
    <location>
        <begin position="146"/>
        <end position="165"/>
    </location>
</feature>
<gene>
    <name evidence="2" type="ORF">TWF481_008035</name>
</gene>
<dbReference type="Proteomes" id="UP001370758">
    <property type="component" value="Unassembled WGS sequence"/>
</dbReference>
<dbReference type="AlphaFoldDB" id="A0AAV9W5Y9"/>
<accession>A0AAV9W5Y9</accession>
<reference evidence="2 3" key="1">
    <citation type="submission" date="2023-08" db="EMBL/GenBank/DDBJ databases">
        <authorList>
            <person name="Palmer J.M."/>
        </authorList>
    </citation>
    <scope>NUCLEOTIDE SEQUENCE [LARGE SCALE GENOMIC DNA]</scope>
    <source>
        <strain evidence="2 3">TWF481</strain>
    </source>
</reference>
<evidence type="ECO:0000313" key="2">
    <source>
        <dbReference type="EMBL" id="KAK6502999.1"/>
    </source>
</evidence>
<name>A0AAV9W5Y9_9PEZI</name>
<protein>
    <recommendedName>
        <fullName evidence="4">Altered inheritance of mitochondria protein 41</fullName>
    </recommendedName>
</protein>
<comment type="caution">
    <text evidence="2">The sequence shown here is derived from an EMBL/GenBank/DDBJ whole genome shotgun (WGS) entry which is preliminary data.</text>
</comment>
<dbReference type="EMBL" id="JAVHJL010000005">
    <property type="protein sequence ID" value="KAK6502999.1"/>
    <property type="molecule type" value="Genomic_DNA"/>
</dbReference>
<evidence type="ECO:0008006" key="4">
    <source>
        <dbReference type="Google" id="ProtNLM"/>
    </source>
</evidence>
<keyword evidence="3" id="KW-1185">Reference proteome</keyword>
<organism evidence="2 3">
    <name type="scientific">Arthrobotrys musiformis</name>
    <dbReference type="NCBI Taxonomy" id="47236"/>
    <lineage>
        <taxon>Eukaryota</taxon>
        <taxon>Fungi</taxon>
        <taxon>Dikarya</taxon>
        <taxon>Ascomycota</taxon>
        <taxon>Pezizomycotina</taxon>
        <taxon>Orbiliomycetes</taxon>
        <taxon>Orbiliales</taxon>
        <taxon>Orbiliaceae</taxon>
        <taxon>Arthrobotrys</taxon>
    </lineage>
</organism>